<evidence type="ECO:0000256" key="6">
    <source>
        <dbReference type="ARBA" id="ARBA00022777"/>
    </source>
</evidence>
<evidence type="ECO:0000259" key="9">
    <source>
        <dbReference type="Pfam" id="PF01288"/>
    </source>
</evidence>
<dbReference type="GO" id="GO:0003848">
    <property type="term" value="F:2-amino-4-hydroxy-6-hydroxymethyldihydropteridine diphosphokinase activity"/>
    <property type="evidence" value="ECO:0007669"/>
    <property type="project" value="UniProtKB-EC"/>
</dbReference>
<dbReference type="GO" id="GO:0046654">
    <property type="term" value="P:tetrahydrofolate biosynthetic process"/>
    <property type="evidence" value="ECO:0007669"/>
    <property type="project" value="UniProtKB-UniPathway"/>
</dbReference>
<dbReference type="GO" id="GO:0005524">
    <property type="term" value="F:ATP binding"/>
    <property type="evidence" value="ECO:0007669"/>
    <property type="project" value="UniProtKB-KW"/>
</dbReference>
<evidence type="ECO:0000256" key="7">
    <source>
        <dbReference type="ARBA" id="ARBA00022840"/>
    </source>
</evidence>
<dbReference type="EMBL" id="LM676414">
    <property type="protein sequence ID" value="CEP26552.1"/>
    <property type="molecule type" value="Genomic_DNA"/>
</dbReference>
<dbReference type="AlphaFoldDB" id="A0A068VV20"/>
<dbReference type="Gene3D" id="3.30.70.560">
    <property type="entry name" value="7,8-Dihydro-6-hydroxymethylpterin-pyrophosphokinase HPPK"/>
    <property type="match status" value="1"/>
</dbReference>
<dbReference type="InterPro" id="IPR035907">
    <property type="entry name" value="Hppk_sf"/>
</dbReference>
<dbReference type="Pfam" id="PF01288">
    <property type="entry name" value="HPPK"/>
    <property type="match status" value="1"/>
</dbReference>
<evidence type="ECO:0000256" key="4">
    <source>
        <dbReference type="ARBA" id="ARBA00022679"/>
    </source>
</evidence>
<comment type="pathway">
    <text evidence="2">Cofactor biosynthesis; tetrahydrofolate biosynthesis; 2-amino-4-hydroxy-6-hydroxymethyl-7,8-dihydropteridine diphosphate from 7,8-dihydroneopterin triphosphate: step 4/4.</text>
</comment>
<comment type="catalytic activity">
    <reaction evidence="1">
        <text>6-hydroxymethyl-7,8-dihydropterin + ATP = (7,8-dihydropterin-6-yl)methyl diphosphate + AMP + H(+)</text>
        <dbReference type="Rhea" id="RHEA:11412"/>
        <dbReference type="ChEBI" id="CHEBI:15378"/>
        <dbReference type="ChEBI" id="CHEBI:30616"/>
        <dbReference type="ChEBI" id="CHEBI:44841"/>
        <dbReference type="ChEBI" id="CHEBI:72950"/>
        <dbReference type="ChEBI" id="CHEBI:456215"/>
        <dbReference type="EC" id="2.7.6.3"/>
    </reaction>
</comment>
<keyword evidence="8" id="KW-0289">Folate biosynthesis</keyword>
<dbReference type="InterPro" id="IPR000550">
    <property type="entry name" value="Hppk"/>
</dbReference>
<dbReference type="EC" id="2.7.6.3" evidence="3"/>
<keyword evidence="5" id="KW-0547">Nucleotide-binding</keyword>
<dbReference type="PANTHER" id="PTHR43071">
    <property type="entry name" value="2-AMINO-4-HYDROXY-6-HYDROXYMETHYLDIHYDROPTERIDINE PYROPHOSPHOKINASE"/>
    <property type="match status" value="1"/>
</dbReference>
<dbReference type="GO" id="GO:0016301">
    <property type="term" value="F:kinase activity"/>
    <property type="evidence" value="ECO:0007669"/>
    <property type="project" value="UniProtKB-KW"/>
</dbReference>
<evidence type="ECO:0000256" key="1">
    <source>
        <dbReference type="ARBA" id="ARBA00000198"/>
    </source>
</evidence>
<proteinExistence type="predicted"/>
<evidence type="ECO:0000313" key="10">
    <source>
        <dbReference type="EMBL" id="CEP26552.1"/>
    </source>
</evidence>
<evidence type="ECO:0000256" key="3">
    <source>
        <dbReference type="ARBA" id="ARBA00013253"/>
    </source>
</evidence>
<name>A0A068VV20_PROFF</name>
<keyword evidence="7" id="KW-0067">ATP-binding</keyword>
<keyword evidence="4 10" id="KW-0808">Transferase</keyword>
<feature type="domain" description="7,8-dihydro-6-hydroxymethylpterin-pyrophosphokinase" evidence="9">
    <location>
        <begin position="21"/>
        <end position="150"/>
    </location>
</feature>
<evidence type="ECO:0000256" key="2">
    <source>
        <dbReference type="ARBA" id="ARBA00005051"/>
    </source>
</evidence>
<dbReference type="GeneID" id="61221392"/>
<accession>A0A068VV20</accession>
<protein>
    <recommendedName>
        <fullName evidence="3">2-amino-4-hydroxy-6-hydroxymethyldihydropteridine diphosphokinase</fullName>
        <ecNumber evidence="3">2.7.6.3</ecNumber>
    </recommendedName>
</protein>
<reference evidence="10" key="1">
    <citation type="submission" date="2014-08" db="EMBL/GenBank/DDBJ databases">
        <authorList>
            <person name="Falentin Helene"/>
        </authorList>
    </citation>
    <scope>NUCLEOTIDE SEQUENCE</scope>
</reference>
<organism evidence="10">
    <name type="scientific">Propionibacterium freudenreichii subsp. freudenreichii</name>
    <dbReference type="NCBI Taxonomy" id="66712"/>
    <lineage>
        <taxon>Bacteria</taxon>
        <taxon>Bacillati</taxon>
        <taxon>Actinomycetota</taxon>
        <taxon>Actinomycetes</taxon>
        <taxon>Propionibacteriales</taxon>
        <taxon>Propionibacteriaceae</taxon>
        <taxon>Propionibacterium</taxon>
    </lineage>
</organism>
<dbReference type="CDD" id="cd00483">
    <property type="entry name" value="HPPK"/>
    <property type="match status" value="1"/>
</dbReference>
<dbReference type="NCBIfam" id="TIGR01498">
    <property type="entry name" value="folK"/>
    <property type="match status" value="1"/>
</dbReference>
<dbReference type="UniPathway" id="UPA00077">
    <property type="reaction ID" value="UER00155"/>
</dbReference>
<evidence type="ECO:0000256" key="5">
    <source>
        <dbReference type="ARBA" id="ARBA00022741"/>
    </source>
</evidence>
<dbReference type="PANTHER" id="PTHR43071:SF1">
    <property type="entry name" value="2-AMINO-4-HYDROXY-6-HYDROXYMETHYLDIHYDROPTERIDINE PYROPHOSPHOKINASE"/>
    <property type="match status" value="1"/>
</dbReference>
<keyword evidence="6 10" id="KW-0418">Kinase</keyword>
<dbReference type="SUPFAM" id="SSF55083">
    <property type="entry name" value="6-hydroxymethyl-7,8-dihydropterin pyrophosphokinase, HPPK"/>
    <property type="match status" value="1"/>
</dbReference>
<gene>
    <name evidence="10" type="primary">folK</name>
    <name evidence="10" type="ORF">PFCIRM138_08165</name>
</gene>
<dbReference type="GO" id="GO:0046656">
    <property type="term" value="P:folic acid biosynthetic process"/>
    <property type="evidence" value="ECO:0007669"/>
    <property type="project" value="UniProtKB-KW"/>
</dbReference>
<evidence type="ECO:0000256" key="8">
    <source>
        <dbReference type="ARBA" id="ARBA00022909"/>
    </source>
</evidence>
<dbReference type="RefSeq" id="WP_013161864.1">
    <property type="nucleotide sequence ID" value="NZ_HG975508.1"/>
</dbReference>
<sequence length="181" mass="19785">MNAFIDSDTLGDLKPLNRVVFSLGSNQGDSLDILQGAVDMLAATPQLIMVDVAPVYLTKPVGNTNQPDFYNTVVLAESTMEPRDLLDRANVIEQAYARHRDPDNPHGPRTLDVDLIVVGKRTSATQRLELPHPRAHERAFVLVPWLDIDPKATLPQGPIADLVARMDVGGVHKLDAGLLKP</sequence>